<keyword evidence="1" id="KW-0472">Membrane</keyword>
<sequence>MMRPFSLRLYLLIVFACSWPFQIAGVFVSQSLWLRWLLNSTSMCMVSIGTFIAGRYLFRDGFAATGWSKGKWRDYAAVFGLICLLWIAPAYLIDFLSPYDVSERWIGWGVLLSVLTFVPGFGEEFGWRGYMLPHLMQQMSTRKAVNLHAVVWWVWHLPVLVGGAVQGGLAAARQQNSPDHSVAAIMATSLVVLLFGMIPAAAHAIVIAFIWYRSRSVWVATTYHALYDGVRDAFTVAGSQNSLVSLWVSVLFVALAGVMLWKVQWESVNVSANS</sequence>
<dbReference type="PANTHER" id="PTHR35797:SF1">
    <property type="entry name" value="PROTEASE"/>
    <property type="match status" value="1"/>
</dbReference>
<dbReference type="PANTHER" id="PTHR35797">
    <property type="entry name" value="PROTEASE-RELATED"/>
    <property type="match status" value="1"/>
</dbReference>
<keyword evidence="1" id="KW-0812">Transmembrane</keyword>
<dbReference type="InterPro" id="IPR003675">
    <property type="entry name" value="Rce1/LyrA-like_dom"/>
</dbReference>
<dbReference type="EMBL" id="DF820457">
    <property type="protein sequence ID" value="GAK51180.1"/>
    <property type="molecule type" value="Genomic_DNA"/>
</dbReference>
<evidence type="ECO:0000313" key="4">
    <source>
        <dbReference type="Proteomes" id="UP000030700"/>
    </source>
</evidence>
<name>A0A081BLB4_9BACT</name>
<keyword evidence="4" id="KW-1185">Reference proteome</keyword>
<keyword evidence="1" id="KW-1133">Transmembrane helix</keyword>
<feature type="transmembrane region" description="Helical" evidence="1">
    <location>
        <begin position="33"/>
        <end position="54"/>
    </location>
</feature>
<evidence type="ECO:0000313" key="3">
    <source>
        <dbReference type="EMBL" id="GAK51180.1"/>
    </source>
</evidence>
<gene>
    <name evidence="3" type="ORF">U14_02422</name>
</gene>
<feature type="transmembrane region" description="Helical" evidence="1">
    <location>
        <begin position="185"/>
        <end position="212"/>
    </location>
</feature>
<dbReference type="GO" id="GO:0080120">
    <property type="term" value="P:CAAX-box protein maturation"/>
    <property type="evidence" value="ECO:0007669"/>
    <property type="project" value="UniProtKB-ARBA"/>
</dbReference>
<reference evidence="3 4" key="1">
    <citation type="journal article" date="2015" name="PeerJ">
        <title>First genomic representation of candidate bacterial phylum KSB3 points to enhanced environmental sensing as a trigger of wastewater bulking.</title>
        <authorList>
            <person name="Sekiguchi Y."/>
            <person name="Ohashi A."/>
            <person name="Parks D.H."/>
            <person name="Yamauchi T."/>
            <person name="Tyson G.W."/>
            <person name="Hugenholtz P."/>
        </authorList>
    </citation>
    <scope>NUCLEOTIDE SEQUENCE [LARGE SCALE GENOMIC DNA]</scope>
</reference>
<dbReference type="GO" id="GO:0004175">
    <property type="term" value="F:endopeptidase activity"/>
    <property type="evidence" value="ECO:0007669"/>
    <property type="project" value="UniProtKB-ARBA"/>
</dbReference>
<dbReference type="InterPro" id="IPR042150">
    <property type="entry name" value="MmRce1-like"/>
</dbReference>
<dbReference type="AlphaFoldDB" id="A0A081BLB4"/>
<dbReference type="STRING" id="1499966.U14_02422"/>
<dbReference type="Proteomes" id="UP000030700">
    <property type="component" value="Unassembled WGS sequence"/>
</dbReference>
<evidence type="ECO:0000256" key="1">
    <source>
        <dbReference type="SAM" id="Phobius"/>
    </source>
</evidence>
<feature type="transmembrane region" description="Helical" evidence="1">
    <location>
        <begin position="7"/>
        <end position="27"/>
    </location>
</feature>
<feature type="transmembrane region" description="Helical" evidence="1">
    <location>
        <begin position="243"/>
        <end position="261"/>
    </location>
</feature>
<feature type="domain" description="CAAX prenyl protease 2/Lysostaphin resistance protein A-like" evidence="2">
    <location>
        <begin position="110"/>
        <end position="229"/>
    </location>
</feature>
<feature type="transmembrane region" description="Helical" evidence="1">
    <location>
        <begin position="105"/>
        <end position="123"/>
    </location>
</feature>
<dbReference type="HOGENOM" id="CLU_064706_5_0_0"/>
<accession>A0A081BLB4</accession>
<dbReference type="Pfam" id="PF02517">
    <property type="entry name" value="Rce1-like"/>
    <property type="match status" value="1"/>
</dbReference>
<feature type="transmembrane region" description="Helical" evidence="1">
    <location>
        <begin position="75"/>
        <end position="93"/>
    </location>
</feature>
<proteinExistence type="predicted"/>
<evidence type="ECO:0000259" key="2">
    <source>
        <dbReference type="Pfam" id="PF02517"/>
    </source>
</evidence>
<feature type="transmembrane region" description="Helical" evidence="1">
    <location>
        <begin position="144"/>
        <end position="165"/>
    </location>
</feature>
<organism evidence="3 4">
    <name type="scientific">Candidatus Moduliflexus flocculans</name>
    <dbReference type="NCBI Taxonomy" id="1499966"/>
    <lineage>
        <taxon>Bacteria</taxon>
        <taxon>Candidatus Moduliflexota</taxon>
        <taxon>Candidatus Moduliflexia</taxon>
        <taxon>Candidatus Moduliflexales</taxon>
        <taxon>Candidatus Moduliflexaceae</taxon>
    </lineage>
</organism>
<protein>
    <recommendedName>
        <fullName evidence="2">CAAX prenyl protease 2/Lysostaphin resistance protein A-like domain-containing protein</fullName>
    </recommendedName>
</protein>